<feature type="compositionally biased region" description="Low complexity" evidence="1">
    <location>
        <begin position="268"/>
        <end position="279"/>
    </location>
</feature>
<dbReference type="OrthoDB" id="5422351at2759"/>
<reference evidence="2" key="1">
    <citation type="journal article" date="2020" name="Stud. Mycol.">
        <title>101 Dothideomycetes genomes: a test case for predicting lifestyles and emergence of pathogens.</title>
        <authorList>
            <person name="Haridas S."/>
            <person name="Albert R."/>
            <person name="Binder M."/>
            <person name="Bloem J."/>
            <person name="Labutti K."/>
            <person name="Salamov A."/>
            <person name="Andreopoulos B."/>
            <person name="Baker S."/>
            <person name="Barry K."/>
            <person name="Bills G."/>
            <person name="Bluhm B."/>
            <person name="Cannon C."/>
            <person name="Castanera R."/>
            <person name="Culley D."/>
            <person name="Daum C."/>
            <person name="Ezra D."/>
            <person name="Gonzalez J."/>
            <person name="Henrissat B."/>
            <person name="Kuo A."/>
            <person name="Liang C."/>
            <person name="Lipzen A."/>
            <person name="Lutzoni F."/>
            <person name="Magnuson J."/>
            <person name="Mondo S."/>
            <person name="Nolan M."/>
            <person name="Ohm R."/>
            <person name="Pangilinan J."/>
            <person name="Park H.-J."/>
            <person name="Ramirez L."/>
            <person name="Alfaro M."/>
            <person name="Sun H."/>
            <person name="Tritt A."/>
            <person name="Yoshinaga Y."/>
            <person name="Zwiers L.-H."/>
            <person name="Turgeon B."/>
            <person name="Goodwin S."/>
            <person name="Spatafora J."/>
            <person name="Crous P."/>
            <person name="Grigoriev I."/>
        </authorList>
    </citation>
    <scope>NUCLEOTIDE SEQUENCE</scope>
    <source>
        <strain evidence="2">CBS 107.79</strain>
    </source>
</reference>
<feature type="region of interest" description="Disordered" evidence="1">
    <location>
        <begin position="557"/>
        <end position="576"/>
    </location>
</feature>
<dbReference type="PANTHER" id="PTHR40625:SF1">
    <property type="entry name" value="AMP-ACTIVATED PROTEIN KINASE GLYCOGEN-BINDING DOMAIN-CONTAINING PROTEIN"/>
    <property type="match status" value="1"/>
</dbReference>
<organism evidence="2 3">
    <name type="scientific">Bimuria novae-zelandiae CBS 107.79</name>
    <dbReference type="NCBI Taxonomy" id="1447943"/>
    <lineage>
        <taxon>Eukaryota</taxon>
        <taxon>Fungi</taxon>
        <taxon>Dikarya</taxon>
        <taxon>Ascomycota</taxon>
        <taxon>Pezizomycotina</taxon>
        <taxon>Dothideomycetes</taxon>
        <taxon>Pleosporomycetidae</taxon>
        <taxon>Pleosporales</taxon>
        <taxon>Massarineae</taxon>
        <taxon>Didymosphaeriaceae</taxon>
        <taxon>Bimuria</taxon>
    </lineage>
</organism>
<gene>
    <name evidence="2" type="ORF">BU23DRAFT_2357</name>
</gene>
<evidence type="ECO:0008006" key="4">
    <source>
        <dbReference type="Google" id="ProtNLM"/>
    </source>
</evidence>
<proteinExistence type="predicted"/>
<protein>
    <recommendedName>
        <fullName evidence="4">AMP-activated protein kinase glycogen-binding domain-containing protein</fullName>
    </recommendedName>
</protein>
<accession>A0A6A5VU38</accession>
<dbReference type="Gene3D" id="2.60.40.10">
    <property type="entry name" value="Immunoglobulins"/>
    <property type="match status" value="1"/>
</dbReference>
<dbReference type="InterPro" id="IPR013783">
    <property type="entry name" value="Ig-like_fold"/>
</dbReference>
<evidence type="ECO:0000313" key="3">
    <source>
        <dbReference type="Proteomes" id="UP000800036"/>
    </source>
</evidence>
<dbReference type="EMBL" id="ML976656">
    <property type="protein sequence ID" value="KAF1980099.1"/>
    <property type="molecule type" value="Genomic_DNA"/>
</dbReference>
<feature type="region of interest" description="Disordered" evidence="1">
    <location>
        <begin position="405"/>
        <end position="438"/>
    </location>
</feature>
<evidence type="ECO:0000256" key="1">
    <source>
        <dbReference type="SAM" id="MobiDB-lite"/>
    </source>
</evidence>
<feature type="compositionally biased region" description="Polar residues" evidence="1">
    <location>
        <begin position="412"/>
        <end position="428"/>
    </location>
</feature>
<feature type="region of interest" description="Disordered" evidence="1">
    <location>
        <begin position="497"/>
        <end position="519"/>
    </location>
</feature>
<dbReference type="AlphaFoldDB" id="A0A6A5VU38"/>
<feature type="region of interest" description="Disordered" evidence="1">
    <location>
        <begin position="268"/>
        <end position="343"/>
    </location>
</feature>
<evidence type="ECO:0000313" key="2">
    <source>
        <dbReference type="EMBL" id="KAF1980099.1"/>
    </source>
</evidence>
<feature type="compositionally biased region" description="Acidic residues" evidence="1">
    <location>
        <begin position="464"/>
        <end position="478"/>
    </location>
</feature>
<feature type="compositionally biased region" description="Polar residues" evidence="1">
    <location>
        <begin position="497"/>
        <end position="507"/>
    </location>
</feature>
<sequence length="666" mass="73274">MGSTTLFTFLFEHPTRVQTVELLGSWDNFSKPYQLQRDRRRGRGVWSGCYTFDNIICDGDLKNVGERRSGALRMGGTYWYYYNVDGDERHNPAEPSTTVCPLLPGQRLNVLDVPREFGNQQTMDSADAFTRNPKDKFLTPVPPVPPKVLPSPRVGDFCKEPYTVPTVSLTTPRSATYPYTTPAYSPGYVRHTRSASTTPALSSTALFADFKGLKEKFARKRSASHARSGSRNIHHLEIGAPTLISTTADEVNLVPLTSLQQTLVPSLLPTPRTSRSLPTPTAPQTATSLPESVRAKLREFSPLGSHPIDPAKNLDPSSLFAGMPEDHYGRRPRSRSDVAPTTAGSLCAPASLVRANSTDSRRMKLFCNEPWISSPRLPRQHEIDPEAAAEDPTTAPVLQRPSVALEPLSDNARPTSSHGGDRSSSLRNSALDKDKDLPPLPRYLVPAPLYACSSASSSPKFQSEPEEPEEPDYEEIQVEETRFQILSERKGHFSIYTSESGTFSSPTSDDEDVYSPTFSSWTSECSEAGSPNRYSLFSISDYIRSPTRDSAFIEEAFEEQEQQHSAATQNVSPSPPKLEELRLSAFGPSLFNVDIQHADSAPRRKAACFGLGFQSYKLPDDEAASKVTVTEQTLHAQPAIHGDRGSSASHAEKLVNDFGFLGDSVK</sequence>
<keyword evidence="3" id="KW-1185">Reference proteome</keyword>
<feature type="region of interest" description="Disordered" evidence="1">
    <location>
        <begin position="455"/>
        <end position="480"/>
    </location>
</feature>
<dbReference type="PANTHER" id="PTHR40625">
    <property type="entry name" value="GTP-BINDING PROTEIN ESDC-RELATED"/>
    <property type="match status" value="1"/>
</dbReference>
<name>A0A6A5VU38_9PLEO</name>
<dbReference type="Proteomes" id="UP000800036">
    <property type="component" value="Unassembled WGS sequence"/>
</dbReference>